<comment type="caution">
    <text evidence="1">The sequence shown here is derived from an EMBL/GenBank/DDBJ whole genome shotgun (WGS) entry which is preliminary data.</text>
</comment>
<accession>A0ABW3D8D9</accession>
<gene>
    <name evidence="1" type="ORF">ACFQ03_11145</name>
</gene>
<sequence length="306" mass="34132">MGQLPKRCLFCEKNITGIYVKELGSYLFRKCYCTGTGEYEITEEAYERLNARPHQQKREQYPLVSGYIREMCERQEQVKLVTDDLSFILESPGIPRTLEAKKNKCLVYLYRHSDRPEDPVVLDPIQSAYNLTYSPNLQEFIYILEELKASKLISRMGSTLRLTPKGWEEAARLTEGKSGRTVFFAVPGASPAAEALRDTVIPQLDENGYAAVIPPAAAELPGHSRDTLEQIRQSDLVIADLSGSDPKVCFEAGYAQGTGVRVVYICHQDDSPEPGLSLIHPGQPLRWSTPQELADKLTAYLAAGAS</sequence>
<evidence type="ECO:0000313" key="1">
    <source>
        <dbReference type="EMBL" id="MFD0869708.1"/>
    </source>
</evidence>
<proteinExistence type="predicted"/>
<organism evidence="1 2">
    <name type="scientific">Paenibacillus residui</name>
    <dbReference type="NCBI Taxonomy" id="629724"/>
    <lineage>
        <taxon>Bacteria</taxon>
        <taxon>Bacillati</taxon>
        <taxon>Bacillota</taxon>
        <taxon>Bacilli</taxon>
        <taxon>Bacillales</taxon>
        <taxon>Paenibacillaceae</taxon>
        <taxon>Paenibacillus</taxon>
    </lineage>
</organism>
<dbReference type="Proteomes" id="UP001597120">
    <property type="component" value="Unassembled WGS sequence"/>
</dbReference>
<dbReference type="SUPFAM" id="SSF52309">
    <property type="entry name" value="N-(deoxy)ribosyltransferase-like"/>
    <property type="match status" value="1"/>
</dbReference>
<reference evidence="2" key="1">
    <citation type="journal article" date="2019" name="Int. J. Syst. Evol. Microbiol.">
        <title>The Global Catalogue of Microorganisms (GCM) 10K type strain sequencing project: providing services to taxonomists for standard genome sequencing and annotation.</title>
        <authorList>
            <consortium name="The Broad Institute Genomics Platform"/>
            <consortium name="The Broad Institute Genome Sequencing Center for Infectious Disease"/>
            <person name="Wu L."/>
            <person name="Ma J."/>
        </authorList>
    </citation>
    <scope>NUCLEOTIDE SEQUENCE [LARGE SCALE GENOMIC DNA]</scope>
    <source>
        <strain evidence="2">CCUG 57263</strain>
    </source>
</reference>
<protein>
    <submittedName>
        <fullName evidence="1">Uncharacterized protein</fullName>
    </submittedName>
</protein>
<dbReference type="EMBL" id="JBHTIU010000034">
    <property type="protein sequence ID" value="MFD0869708.1"/>
    <property type="molecule type" value="Genomic_DNA"/>
</dbReference>
<keyword evidence="2" id="KW-1185">Reference proteome</keyword>
<evidence type="ECO:0000313" key="2">
    <source>
        <dbReference type="Proteomes" id="UP001597120"/>
    </source>
</evidence>
<dbReference type="Gene3D" id="3.40.50.450">
    <property type="match status" value="1"/>
</dbReference>
<dbReference type="RefSeq" id="WP_144940332.1">
    <property type="nucleotide sequence ID" value="NZ_JBHTIU010000034.1"/>
</dbReference>
<name>A0ABW3D8D9_9BACL</name>